<keyword evidence="1" id="KW-0479">Metal-binding</keyword>
<accession>A0A812IWK3</accession>
<evidence type="ECO:0000256" key="3">
    <source>
        <dbReference type="ARBA" id="ARBA00022837"/>
    </source>
</evidence>
<evidence type="ECO:0000259" key="4">
    <source>
        <dbReference type="PROSITE" id="PS50222"/>
    </source>
</evidence>
<comment type="caution">
    <text evidence="5">The sequence shown here is derived from an EMBL/GenBank/DDBJ whole genome shotgun (WGS) entry which is preliminary data.</text>
</comment>
<keyword evidence="3" id="KW-0106">Calcium</keyword>
<dbReference type="InterPro" id="IPR018247">
    <property type="entry name" value="EF_Hand_1_Ca_BS"/>
</dbReference>
<feature type="domain" description="EF-hand" evidence="4">
    <location>
        <begin position="278"/>
        <end position="313"/>
    </location>
</feature>
<dbReference type="PROSITE" id="PS00018">
    <property type="entry name" value="EF_HAND_1"/>
    <property type="match status" value="3"/>
</dbReference>
<organism evidence="5 6">
    <name type="scientific">Symbiodinium necroappetens</name>
    <dbReference type="NCBI Taxonomy" id="1628268"/>
    <lineage>
        <taxon>Eukaryota</taxon>
        <taxon>Sar</taxon>
        <taxon>Alveolata</taxon>
        <taxon>Dinophyceae</taxon>
        <taxon>Suessiales</taxon>
        <taxon>Symbiodiniaceae</taxon>
        <taxon>Symbiodinium</taxon>
    </lineage>
</organism>
<dbReference type="PROSITE" id="PS50222">
    <property type="entry name" value="EF_HAND_2"/>
    <property type="match status" value="3"/>
</dbReference>
<reference evidence="5" key="1">
    <citation type="submission" date="2021-02" db="EMBL/GenBank/DDBJ databases">
        <authorList>
            <person name="Dougan E. K."/>
            <person name="Rhodes N."/>
            <person name="Thang M."/>
            <person name="Chan C."/>
        </authorList>
    </citation>
    <scope>NUCLEOTIDE SEQUENCE</scope>
</reference>
<protein>
    <recommendedName>
        <fullName evidence="4">EF-hand domain-containing protein</fullName>
    </recommendedName>
</protein>
<evidence type="ECO:0000256" key="2">
    <source>
        <dbReference type="ARBA" id="ARBA00022737"/>
    </source>
</evidence>
<dbReference type="InterPro" id="IPR011992">
    <property type="entry name" value="EF-hand-dom_pair"/>
</dbReference>
<evidence type="ECO:0000313" key="5">
    <source>
        <dbReference type="EMBL" id="CAE7184345.1"/>
    </source>
</evidence>
<keyword evidence="6" id="KW-1185">Reference proteome</keyword>
<dbReference type="Proteomes" id="UP000601435">
    <property type="component" value="Unassembled WGS sequence"/>
</dbReference>
<dbReference type="SMART" id="SM00054">
    <property type="entry name" value="EFh"/>
    <property type="match status" value="3"/>
</dbReference>
<evidence type="ECO:0000313" key="6">
    <source>
        <dbReference type="Proteomes" id="UP000601435"/>
    </source>
</evidence>
<dbReference type="Gene3D" id="1.10.238.10">
    <property type="entry name" value="EF-hand"/>
    <property type="match status" value="3"/>
</dbReference>
<proteinExistence type="predicted"/>
<dbReference type="SUPFAM" id="SSF47473">
    <property type="entry name" value="EF-hand"/>
    <property type="match status" value="3"/>
</dbReference>
<feature type="domain" description="EF-hand" evidence="4">
    <location>
        <begin position="433"/>
        <end position="468"/>
    </location>
</feature>
<dbReference type="GO" id="GO:0005509">
    <property type="term" value="F:calcium ion binding"/>
    <property type="evidence" value="ECO:0007669"/>
    <property type="project" value="InterPro"/>
</dbReference>
<dbReference type="InterPro" id="IPR051581">
    <property type="entry name" value="Ca-bind"/>
</dbReference>
<dbReference type="PANTHER" id="PTHR34524">
    <property type="entry name" value="CALCYPHOSIN"/>
    <property type="match status" value="1"/>
</dbReference>
<dbReference type="AlphaFoldDB" id="A0A812IWK3"/>
<name>A0A812IWK3_9DINO</name>
<dbReference type="PANTHER" id="PTHR34524:SF6">
    <property type="entry name" value="CALCYPHOSINE LIKE"/>
    <property type="match status" value="1"/>
</dbReference>
<dbReference type="EMBL" id="CAJNJA010005160">
    <property type="protein sequence ID" value="CAE7184345.1"/>
    <property type="molecule type" value="Genomic_DNA"/>
</dbReference>
<evidence type="ECO:0000256" key="1">
    <source>
        <dbReference type="ARBA" id="ARBA00022723"/>
    </source>
</evidence>
<dbReference type="InterPro" id="IPR002048">
    <property type="entry name" value="EF_hand_dom"/>
</dbReference>
<dbReference type="OrthoDB" id="426237at2759"/>
<feature type="non-terminal residue" evidence="5">
    <location>
        <position position="499"/>
    </location>
</feature>
<feature type="domain" description="EF-hand" evidence="4">
    <location>
        <begin position="236"/>
        <end position="271"/>
    </location>
</feature>
<keyword evidence="2" id="KW-0677">Repeat</keyword>
<sequence length="499" mass="57441">MAKAIVKKFLTRKEGSVLRAWVQRLDPDCERQVSQQQFLRYLRDAKYPEDPTALFEGLDEDGGGELSLQDLDEEDGSLYWNFQEFCVLKFRKGVEDFMRSMGSSNAWEQIEDMKISFTQFREGLQSLGWEEGHEDRIFDALSLDQRNLIKADMKWLDVECRRVARKEKARWLAVQEQRLRERRSKQRDPSEVLLEFKNMLKRKYGTLIRAWRRALCQRDTMTLQRSQFLKACSELGWRKDVRGMWQKMDRDSNGCVTLEEFDYESAQVLAHFSKFVTDSFRSYEVAFTVLDADRNNYVPFEEFSTRLGQLGFKHSTADLFAALDLQNTGRLYQEDFRFLEKWQTQPIDPDCAGSLILSPGQSQAVRSEESWFHPATTGAAGRFQSACKEVGWSEDVPGAWCALDKRKAGSLTLQDIDPSAGEALVSFRDWAVEQFGSVKTCFMVLDDDGSNEVTSFEFKQACRAYGYRGPAKLAFKALDTNGRGALCTDDVAFLDEWAG</sequence>
<gene>
    <name evidence="5" type="ORF">SNEC2469_LOCUS833</name>
</gene>